<comment type="caution">
    <text evidence="1">The sequence shown here is derived from an EMBL/GenBank/DDBJ whole genome shotgun (WGS) entry which is preliminary data.</text>
</comment>
<protein>
    <submittedName>
        <fullName evidence="1">Uncharacterized protein</fullName>
    </submittedName>
</protein>
<sequence length="55" mass="5906">MEKHLFIMGSLTGKFSEGILGGFIFKAAVWSTGCFKNSVPGSLEKPGSNQLIKES</sequence>
<dbReference type="AlphaFoldDB" id="A0A7W8YW58"/>
<evidence type="ECO:0000313" key="2">
    <source>
        <dbReference type="Proteomes" id="UP000537718"/>
    </source>
</evidence>
<evidence type="ECO:0000313" key="1">
    <source>
        <dbReference type="EMBL" id="MBB5622738.1"/>
    </source>
</evidence>
<name>A0A7W8YW58_9SPHI</name>
<accession>A0A7W8YW58</accession>
<proteinExistence type="predicted"/>
<dbReference type="RefSeq" id="WP_183868724.1">
    <property type="nucleotide sequence ID" value="NZ_JACHCF010000009.1"/>
</dbReference>
<reference evidence="1 2" key="1">
    <citation type="submission" date="2020-08" db="EMBL/GenBank/DDBJ databases">
        <title>Genomic Encyclopedia of Type Strains, Phase IV (KMG-V): Genome sequencing to study the core and pangenomes of soil and plant-associated prokaryotes.</title>
        <authorList>
            <person name="Whitman W."/>
        </authorList>
    </citation>
    <scope>NUCLEOTIDE SEQUENCE [LARGE SCALE GENOMIC DNA]</scope>
    <source>
        <strain evidence="1 2">MP7CTX6</strain>
    </source>
</reference>
<dbReference type="Proteomes" id="UP000537718">
    <property type="component" value="Unassembled WGS sequence"/>
</dbReference>
<organism evidence="1 2">
    <name type="scientific">Pedobacter cryoconitis</name>
    <dbReference type="NCBI Taxonomy" id="188932"/>
    <lineage>
        <taxon>Bacteria</taxon>
        <taxon>Pseudomonadati</taxon>
        <taxon>Bacteroidota</taxon>
        <taxon>Sphingobacteriia</taxon>
        <taxon>Sphingobacteriales</taxon>
        <taxon>Sphingobacteriaceae</taxon>
        <taxon>Pedobacter</taxon>
    </lineage>
</organism>
<gene>
    <name evidence="1" type="ORF">HDE69_003816</name>
</gene>
<dbReference type="EMBL" id="JACHCF010000009">
    <property type="protein sequence ID" value="MBB5622738.1"/>
    <property type="molecule type" value="Genomic_DNA"/>
</dbReference>